<keyword evidence="3" id="KW-0813">Transport</keyword>
<sequence>MEITLTLAVAAIAIISVIISPKAKNKGAFFQGLSPAGGQPGLLLLTLSQVTTWIFARSLLNAAILGFYYGIWGTLAYAAYYLSFLTGAKIIDSVRFQHGFDSIQAFLTDRFGAWGSRCYNFVIAVRLISEVFANILVIGILFGVAGSSSYTLAVALFAIVTLVYSMLGGLHASLRTDLFQMVLFLIVMTVLTVLVMGTGQATLENLMFKPFDISEPGPILLMVALLQVWSYPMHDPVMMDRGFLADRTTTRKSFYHAAWISIICITLFGCFGVIAGANAMSGESMNTVLMRILGETPMLLFNITLVISAMSTLDSTLSSSSKLVAVDMKWVEPSLKNGRITMLVFVLLGLLLVFIGNKDLFSAVAVSGTASMYLAPVIFFSLWGKRTDIPLWSYLSCFVLAVGGAALYFVESAGHTQLLGDSHKYTKLLYISLTVLIGGCLLFWAGALNTKQQPQTKTA</sequence>
<gene>
    <name evidence="14" type="ORF">EHS89_08390</name>
</gene>
<feature type="transmembrane region" description="Helical" evidence="13">
    <location>
        <begin position="429"/>
        <end position="448"/>
    </location>
</feature>
<keyword evidence="4" id="KW-1003">Cell membrane</keyword>
<evidence type="ECO:0000256" key="3">
    <source>
        <dbReference type="ARBA" id="ARBA00022448"/>
    </source>
</evidence>
<evidence type="ECO:0000256" key="9">
    <source>
        <dbReference type="ARBA" id="ARBA00023065"/>
    </source>
</evidence>
<dbReference type="PANTHER" id="PTHR48086">
    <property type="entry name" value="SODIUM/PROLINE SYMPORTER-RELATED"/>
    <property type="match status" value="1"/>
</dbReference>
<evidence type="ECO:0000256" key="4">
    <source>
        <dbReference type="ARBA" id="ARBA00022475"/>
    </source>
</evidence>
<feature type="transmembrane region" description="Helical" evidence="13">
    <location>
        <begin position="217"/>
        <end position="233"/>
    </location>
</feature>
<comment type="catalytic activity">
    <reaction evidence="12">
        <text>L-proline(in) + Na(+)(in) = L-proline(out) + Na(+)(out)</text>
        <dbReference type="Rhea" id="RHEA:28967"/>
        <dbReference type="ChEBI" id="CHEBI:29101"/>
        <dbReference type="ChEBI" id="CHEBI:60039"/>
    </reaction>
</comment>
<reference evidence="14 15" key="1">
    <citation type="submission" date="2018-11" db="EMBL/GenBank/DDBJ databases">
        <title>The draft genome sequence of Amphritea balenae JAMM 1525T.</title>
        <authorList>
            <person name="Fang Z."/>
            <person name="Zhang Y."/>
            <person name="Han X."/>
        </authorList>
    </citation>
    <scope>NUCLEOTIDE SEQUENCE [LARGE SCALE GENOMIC DNA]</scope>
    <source>
        <strain evidence="14 15">JAMM 1525</strain>
    </source>
</reference>
<feature type="transmembrane region" description="Helical" evidence="13">
    <location>
        <begin position="299"/>
        <end position="317"/>
    </location>
</feature>
<evidence type="ECO:0000313" key="15">
    <source>
        <dbReference type="Proteomes" id="UP000267535"/>
    </source>
</evidence>
<evidence type="ECO:0000256" key="1">
    <source>
        <dbReference type="ARBA" id="ARBA00004651"/>
    </source>
</evidence>
<protein>
    <submittedName>
        <fullName evidence="14">Sodium:proline symporter</fullName>
    </submittedName>
</protein>
<evidence type="ECO:0000256" key="5">
    <source>
        <dbReference type="ARBA" id="ARBA00022692"/>
    </source>
</evidence>
<feature type="transmembrane region" description="Helical" evidence="13">
    <location>
        <begin position="391"/>
        <end position="409"/>
    </location>
</feature>
<dbReference type="GO" id="GO:0005886">
    <property type="term" value="C:plasma membrane"/>
    <property type="evidence" value="ECO:0007669"/>
    <property type="project" value="UniProtKB-SubCell"/>
</dbReference>
<dbReference type="Gene3D" id="1.20.1730.10">
    <property type="entry name" value="Sodium/glucose cotransporter"/>
    <property type="match status" value="1"/>
</dbReference>
<dbReference type="PANTHER" id="PTHR48086:SF3">
    <property type="entry name" value="SODIUM_PROLINE SYMPORTER"/>
    <property type="match status" value="1"/>
</dbReference>
<feature type="transmembrane region" description="Helical" evidence="13">
    <location>
        <begin position="254"/>
        <end position="279"/>
    </location>
</feature>
<accession>A0A3P1SSP8</accession>
<proteinExistence type="inferred from homology"/>
<feature type="transmembrane region" description="Helical" evidence="13">
    <location>
        <begin position="6"/>
        <end position="21"/>
    </location>
</feature>
<dbReference type="AlphaFoldDB" id="A0A3P1SSP8"/>
<organism evidence="14 15">
    <name type="scientific">Amphritea balenae</name>
    <dbReference type="NCBI Taxonomy" id="452629"/>
    <lineage>
        <taxon>Bacteria</taxon>
        <taxon>Pseudomonadati</taxon>
        <taxon>Pseudomonadota</taxon>
        <taxon>Gammaproteobacteria</taxon>
        <taxon>Oceanospirillales</taxon>
        <taxon>Oceanospirillaceae</taxon>
        <taxon>Amphritea</taxon>
    </lineage>
</organism>
<dbReference type="GO" id="GO:0015293">
    <property type="term" value="F:symporter activity"/>
    <property type="evidence" value="ECO:0007669"/>
    <property type="project" value="UniProtKB-KW"/>
</dbReference>
<name>A0A3P1SSP8_9GAMM</name>
<keyword evidence="6" id="KW-0769">Symport</keyword>
<evidence type="ECO:0000313" key="14">
    <source>
        <dbReference type="EMBL" id="RRD00214.1"/>
    </source>
</evidence>
<comment type="similarity">
    <text evidence="2">Belongs to the sodium:solute symporter (SSF) (TC 2.A.21) family.</text>
</comment>
<evidence type="ECO:0000256" key="2">
    <source>
        <dbReference type="ARBA" id="ARBA00006434"/>
    </source>
</evidence>
<dbReference type="InterPro" id="IPR018212">
    <property type="entry name" value="Na/solute_symporter_CS"/>
</dbReference>
<dbReference type="Proteomes" id="UP000267535">
    <property type="component" value="Unassembled WGS sequence"/>
</dbReference>
<feature type="transmembrane region" description="Helical" evidence="13">
    <location>
        <begin position="150"/>
        <end position="171"/>
    </location>
</feature>
<dbReference type="InterPro" id="IPR001734">
    <property type="entry name" value="Na/solute_symporter"/>
</dbReference>
<dbReference type="InterPro" id="IPR050277">
    <property type="entry name" value="Sodium:Solute_Symporter"/>
</dbReference>
<evidence type="ECO:0000256" key="11">
    <source>
        <dbReference type="ARBA" id="ARBA00023201"/>
    </source>
</evidence>
<evidence type="ECO:0000256" key="8">
    <source>
        <dbReference type="ARBA" id="ARBA00023053"/>
    </source>
</evidence>
<feature type="transmembrane region" description="Helical" evidence="13">
    <location>
        <begin position="118"/>
        <end position="144"/>
    </location>
</feature>
<keyword evidence="5 13" id="KW-0812">Transmembrane</keyword>
<evidence type="ECO:0000256" key="10">
    <source>
        <dbReference type="ARBA" id="ARBA00023136"/>
    </source>
</evidence>
<dbReference type="OrthoDB" id="1190692at2"/>
<evidence type="ECO:0000256" key="13">
    <source>
        <dbReference type="SAM" id="Phobius"/>
    </source>
</evidence>
<keyword evidence="10 13" id="KW-0472">Membrane</keyword>
<keyword evidence="15" id="KW-1185">Reference proteome</keyword>
<comment type="subcellular location">
    <subcellularLocation>
        <location evidence="1">Cell membrane</location>
        <topology evidence="1">Multi-pass membrane protein</topology>
    </subcellularLocation>
</comment>
<evidence type="ECO:0000256" key="6">
    <source>
        <dbReference type="ARBA" id="ARBA00022847"/>
    </source>
</evidence>
<dbReference type="GO" id="GO:0046942">
    <property type="term" value="P:carboxylic acid transport"/>
    <property type="evidence" value="ECO:0007669"/>
    <property type="project" value="UniProtKB-ARBA"/>
</dbReference>
<dbReference type="PROSITE" id="PS50283">
    <property type="entry name" value="NA_SOLUT_SYMP_3"/>
    <property type="match status" value="1"/>
</dbReference>
<keyword evidence="7 13" id="KW-1133">Transmembrane helix</keyword>
<dbReference type="GO" id="GO:0006814">
    <property type="term" value="P:sodium ion transport"/>
    <property type="evidence" value="ECO:0007669"/>
    <property type="project" value="UniProtKB-KW"/>
</dbReference>
<feature type="transmembrane region" description="Helical" evidence="13">
    <location>
        <begin position="66"/>
        <end position="85"/>
    </location>
</feature>
<dbReference type="InterPro" id="IPR038377">
    <property type="entry name" value="Na/Glc_symporter_sf"/>
</dbReference>
<feature type="transmembrane region" description="Helical" evidence="13">
    <location>
        <begin position="178"/>
        <end position="197"/>
    </location>
</feature>
<feature type="transmembrane region" description="Helical" evidence="13">
    <location>
        <begin position="361"/>
        <end position="384"/>
    </location>
</feature>
<comment type="caution">
    <text evidence="14">The sequence shown here is derived from an EMBL/GenBank/DDBJ whole genome shotgun (WGS) entry which is preliminary data.</text>
</comment>
<evidence type="ECO:0000256" key="7">
    <source>
        <dbReference type="ARBA" id="ARBA00022989"/>
    </source>
</evidence>
<keyword evidence="9" id="KW-0406">Ion transport</keyword>
<dbReference type="RefSeq" id="WP_124925684.1">
    <property type="nucleotide sequence ID" value="NZ_BMOH01000005.1"/>
</dbReference>
<dbReference type="PROSITE" id="PS00456">
    <property type="entry name" value="NA_SOLUT_SYMP_1"/>
    <property type="match status" value="1"/>
</dbReference>
<keyword evidence="11" id="KW-0739">Sodium transport</keyword>
<keyword evidence="8" id="KW-0915">Sodium</keyword>
<dbReference type="EMBL" id="RQXV01000003">
    <property type="protein sequence ID" value="RRD00214.1"/>
    <property type="molecule type" value="Genomic_DNA"/>
</dbReference>
<evidence type="ECO:0000256" key="12">
    <source>
        <dbReference type="ARBA" id="ARBA00033708"/>
    </source>
</evidence>
<feature type="transmembrane region" description="Helical" evidence="13">
    <location>
        <begin position="338"/>
        <end position="355"/>
    </location>
</feature>